<sequence>MRKYLEQEMLADCLHGRVRYSCTSYVGMDGCRVFEIYVDGELLKRFSWETVNTYFIENGYKKKDTSVGIEAYWNDFWVLMDTVPIQARSEYTDNEFCEALEKYRNQSIQDSINSENPLERMFGVLDRRVGKRTLANANKMLDNQPKWLVPLYRLRLDSEKM</sequence>
<gene>
    <name evidence="1" type="ORF">H8R05_11495</name>
</gene>
<reference evidence="1 2" key="1">
    <citation type="submission" date="2020-08" db="EMBL/GenBank/DDBJ databases">
        <authorList>
            <person name="Liu C."/>
            <person name="Sun Q."/>
        </authorList>
    </citation>
    <scope>NUCLEOTIDE SEQUENCE [LARGE SCALE GENOMIC DNA]</scope>
    <source>
        <strain evidence="1 2">22A2-44</strain>
    </source>
</reference>
<dbReference type="InterPro" id="IPR057955">
    <property type="entry name" value="SF0329-like"/>
</dbReference>
<dbReference type="Pfam" id="PF25753">
    <property type="entry name" value="SF0329"/>
    <property type="match status" value="1"/>
</dbReference>
<dbReference type="Proteomes" id="UP000602181">
    <property type="component" value="Unassembled WGS sequence"/>
</dbReference>
<dbReference type="RefSeq" id="WP_158595687.1">
    <property type="nucleotide sequence ID" value="NZ_JACOIH010000024.1"/>
</dbReference>
<dbReference type="EMBL" id="JACOIH010000024">
    <property type="protein sequence ID" value="MBC3939532.1"/>
    <property type="molecule type" value="Genomic_DNA"/>
</dbReference>
<accession>A0ABR7AHS4</accession>
<proteinExistence type="predicted"/>
<organism evidence="1 2">
    <name type="scientific">Anaerotruncus massiliensis</name>
    <name type="common">ex Togo et al. 2019</name>
    <dbReference type="NCBI Taxonomy" id="1673720"/>
    <lineage>
        <taxon>Bacteria</taxon>
        <taxon>Bacillati</taxon>
        <taxon>Bacillota</taxon>
        <taxon>Clostridia</taxon>
        <taxon>Eubacteriales</taxon>
        <taxon>Oscillospiraceae</taxon>
        <taxon>Anaerotruncus</taxon>
    </lineage>
</organism>
<keyword evidence="2" id="KW-1185">Reference proteome</keyword>
<protein>
    <submittedName>
        <fullName evidence="1">Uncharacterized protein</fullName>
    </submittedName>
</protein>
<name>A0ABR7AHS4_9FIRM</name>
<evidence type="ECO:0000313" key="2">
    <source>
        <dbReference type="Proteomes" id="UP000602181"/>
    </source>
</evidence>
<evidence type="ECO:0000313" key="1">
    <source>
        <dbReference type="EMBL" id="MBC3939532.1"/>
    </source>
</evidence>
<comment type="caution">
    <text evidence="1">The sequence shown here is derived from an EMBL/GenBank/DDBJ whole genome shotgun (WGS) entry which is preliminary data.</text>
</comment>